<gene>
    <name evidence="7" type="ORF">JP09_006110</name>
</gene>
<comment type="caution">
    <text evidence="7">The sequence shown here is derived from an EMBL/GenBank/DDBJ whole genome shotgun (WGS) entry which is preliminary data.</text>
</comment>
<keyword evidence="3" id="KW-0812">Transmembrane</keyword>
<dbReference type="Proteomes" id="UP000235653">
    <property type="component" value="Unassembled WGS sequence"/>
</dbReference>
<dbReference type="OrthoDB" id="5395048at2"/>
<dbReference type="GO" id="GO:0005886">
    <property type="term" value="C:plasma membrane"/>
    <property type="evidence" value="ECO:0007669"/>
    <property type="project" value="UniProtKB-SubCell"/>
</dbReference>
<dbReference type="AlphaFoldDB" id="A0A2P5P6D7"/>
<comment type="subcellular location">
    <subcellularLocation>
        <location evidence="1">Cell membrane</location>
    </subcellularLocation>
</comment>
<evidence type="ECO:0000313" key="7">
    <source>
        <dbReference type="EMBL" id="PPD57871.1"/>
    </source>
</evidence>
<evidence type="ECO:0000313" key="8">
    <source>
        <dbReference type="Proteomes" id="UP000235653"/>
    </source>
</evidence>
<feature type="domain" description="PDGLE" evidence="6">
    <location>
        <begin position="4"/>
        <end position="91"/>
    </location>
</feature>
<protein>
    <recommendedName>
        <fullName evidence="6">PDGLE domain-containing protein</fullName>
    </recommendedName>
</protein>
<evidence type="ECO:0000256" key="3">
    <source>
        <dbReference type="ARBA" id="ARBA00022692"/>
    </source>
</evidence>
<dbReference type="RefSeq" id="WP_102330880.1">
    <property type="nucleotide sequence ID" value="NZ_CP058566.2"/>
</dbReference>
<keyword evidence="8" id="KW-1185">Reference proteome</keyword>
<organism evidence="7 8">
    <name type="scientific">Dehalogenimonas etheniformans</name>
    <dbReference type="NCBI Taxonomy" id="1536648"/>
    <lineage>
        <taxon>Bacteria</taxon>
        <taxon>Bacillati</taxon>
        <taxon>Chloroflexota</taxon>
        <taxon>Dehalococcoidia</taxon>
        <taxon>Dehalococcoidales</taxon>
        <taxon>Dehalococcoidaceae</taxon>
        <taxon>Dehalogenimonas</taxon>
    </lineage>
</organism>
<dbReference type="Pfam" id="PF13190">
    <property type="entry name" value="PDGLE"/>
    <property type="match status" value="1"/>
</dbReference>
<evidence type="ECO:0000256" key="5">
    <source>
        <dbReference type="ARBA" id="ARBA00023136"/>
    </source>
</evidence>
<keyword evidence="2" id="KW-1003">Cell membrane</keyword>
<evidence type="ECO:0000259" key="6">
    <source>
        <dbReference type="Pfam" id="PF13190"/>
    </source>
</evidence>
<keyword evidence="4" id="KW-1133">Transmembrane helix</keyword>
<dbReference type="InterPro" id="IPR025937">
    <property type="entry name" value="PDGLE_dom"/>
</dbReference>
<evidence type="ECO:0000256" key="1">
    <source>
        <dbReference type="ARBA" id="ARBA00004236"/>
    </source>
</evidence>
<proteinExistence type="predicted"/>
<reference evidence="7 8" key="1">
    <citation type="journal article" date="2017" name="ISME J.">
        <title>Grape pomace compost harbors organohalide-respiring Dehalogenimonas species with novel reductive dehalogenase genes.</title>
        <authorList>
            <person name="Yang Y."/>
            <person name="Higgins S.A."/>
            <person name="Yan J."/>
            <person name="Simsir B."/>
            <person name="Chourey K."/>
            <person name="Iyer R."/>
            <person name="Hettich R.L."/>
            <person name="Baldwin B."/>
            <person name="Ogles D.M."/>
            <person name="Loffler F.E."/>
        </authorList>
    </citation>
    <scope>NUCLEOTIDE SEQUENCE [LARGE SCALE GENOMIC DNA]</scope>
    <source>
        <strain evidence="7 8">GP</strain>
    </source>
</reference>
<keyword evidence="5" id="KW-0472">Membrane</keyword>
<name>A0A2P5P6D7_9CHLR</name>
<dbReference type="EMBL" id="JQAN02000010">
    <property type="protein sequence ID" value="PPD57871.1"/>
    <property type="molecule type" value="Genomic_DNA"/>
</dbReference>
<evidence type="ECO:0000256" key="2">
    <source>
        <dbReference type="ARBA" id="ARBA00022475"/>
    </source>
</evidence>
<evidence type="ECO:0000256" key="4">
    <source>
        <dbReference type="ARBA" id="ARBA00022989"/>
    </source>
</evidence>
<sequence length="94" mass="9897">MSFKKWWLIGLGVALLLATVSPLASGSPDGLEKVADQQGFIGDAIQSPFQIAAGYLFPGIHNETVATIVAGWLGVLVVFGAVFGIGRLIARKRT</sequence>
<accession>A0A2P5P6D7</accession>